<sequence>MPALPVYEATASPTNSLGPRILAVANSLNAKIIRPRQEIVPGIIPTYYRIDGPAPGTVAGIVLGSVAGTVLIVWLLFSLTQGNVKANGSRNTIAGEEEIVVRRRRGSQSHAARSSRRSSRPVVREYSRSPRRSGGGRSTVIVEERRPAPRARSIVVDERSRSRVRNDDVVEVIEEVDDYRPARGSRRYG</sequence>
<feature type="transmembrane region" description="Helical" evidence="2">
    <location>
        <begin position="57"/>
        <end position="77"/>
    </location>
</feature>
<organism evidence="3 4">
    <name type="scientific">Byssothecium circinans</name>
    <dbReference type="NCBI Taxonomy" id="147558"/>
    <lineage>
        <taxon>Eukaryota</taxon>
        <taxon>Fungi</taxon>
        <taxon>Dikarya</taxon>
        <taxon>Ascomycota</taxon>
        <taxon>Pezizomycotina</taxon>
        <taxon>Dothideomycetes</taxon>
        <taxon>Pleosporomycetidae</taxon>
        <taxon>Pleosporales</taxon>
        <taxon>Massarineae</taxon>
        <taxon>Massarinaceae</taxon>
        <taxon>Byssothecium</taxon>
    </lineage>
</organism>
<dbReference type="AlphaFoldDB" id="A0A6A5UGN7"/>
<keyword evidence="2" id="KW-0812">Transmembrane</keyword>
<dbReference type="EMBL" id="ML976977">
    <property type="protein sequence ID" value="KAF1963804.1"/>
    <property type="molecule type" value="Genomic_DNA"/>
</dbReference>
<dbReference type="OrthoDB" id="5423884at2759"/>
<dbReference type="Proteomes" id="UP000800035">
    <property type="component" value="Unassembled WGS sequence"/>
</dbReference>
<evidence type="ECO:0000256" key="1">
    <source>
        <dbReference type="SAM" id="MobiDB-lite"/>
    </source>
</evidence>
<evidence type="ECO:0000313" key="4">
    <source>
        <dbReference type="Proteomes" id="UP000800035"/>
    </source>
</evidence>
<gene>
    <name evidence="3" type="ORF">CC80DRAFT_498917</name>
</gene>
<keyword evidence="4" id="KW-1185">Reference proteome</keyword>
<keyword evidence="2" id="KW-1133">Transmembrane helix</keyword>
<evidence type="ECO:0000313" key="3">
    <source>
        <dbReference type="EMBL" id="KAF1963804.1"/>
    </source>
</evidence>
<evidence type="ECO:0000256" key="2">
    <source>
        <dbReference type="SAM" id="Phobius"/>
    </source>
</evidence>
<keyword evidence="2" id="KW-0472">Membrane</keyword>
<feature type="region of interest" description="Disordered" evidence="1">
    <location>
        <begin position="104"/>
        <end position="139"/>
    </location>
</feature>
<proteinExistence type="predicted"/>
<reference evidence="3" key="1">
    <citation type="journal article" date="2020" name="Stud. Mycol.">
        <title>101 Dothideomycetes genomes: a test case for predicting lifestyles and emergence of pathogens.</title>
        <authorList>
            <person name="Haridas S."/>
            <person name="Albert R."/>
            <person name="Binder M."/>
            <person name="Bloem J."/>
            <person name="Labutti K."/>
            <person name="Salamov A."/>
            <person name="Andreopoulos B."/>
            <person name="Baker S."/>
            <person name="Barry K."/>
            <person name="Bills G."/>
            <person name="Bluhm B."/>
            <person name="Cannon C."/>
            <person name="Castanera R."/>
            <person name="Culley D."/>
            <person name="Daum C."/>
            <person name="Ezra D."/>
            <person name="Gonzalez J."/>
            <person name="Henrissat B."/>
            <person name="Kuo A."/>
            <person name="Liang C."/>
            <person name="Lipzen A."/>
            <person name="Lutzoni F."/>
            <person name="Magnuson J."/>
            <person name="Mondo S."/>
            <person name="Nolan M."/>
            <person name="Ohm R."/>
            <person name="Pangilinan J."/>
            <person name="Park H.-J."/>
            <person name="Ramirez L."/>
            <person name="Alfaro M."/>
            <person name="Sun H."/>
            <person name="Tritt A."/>
            <person name="Yoshinaga Y."/>
            <person name="Zwiers L.-H."/>
            <person name="Turgeon B."/>
            <person name="Goodwin S."/>
            <person name="Spatafora J."/>
            <person name="Crous P."/>
            <person name="Grigoriev I."/>
        </authorList>
    </citation>
    <scope>NUCLEOTIDE SEQUENCE</scope>
    <source>
        <strain evidence="3">CBS 675.92</strain>
    </source>
</reference>
<accession>A0A6A5UGN7</accession>
<protein>
    <submittedName>
        <fullName evidence="3">Uncharacterized protein</fullName>
    </submittedName>
</protein>
<name>A0A6A5UGN7_9PLEO</name>
<feature type="compositionally biased region" description="Basic residues" evidence="1">
    <location>
        <begin position="104"/>
        <end position="119"/>
    </location>
</feature>